<feature type="region of interest" description="Disordered" evidence="13">
    <location>
        <begin position="30"/>
        <end position="78"/>
    </location>
</feature>
<evidence type="ECO:0000256" key="6">
    <source>
        <dbReference type="ARBA" id="ARBA00023015"/>
    </source>
</evidence>
<evidence type="ECO:0000256" key="2">
    <source>
        <dbReference type="ARBA" id="ARBA00022723"/>
    </source>
</evidence>
<feature type="compositionally biased region" description="Gly residues" evidence="13">
    <location>
        <begin position="184"/>
        <end position="194"/>
    </location>
</feature>
<feature type="domain" description="C2H2-type" evidence="14">
    <location>
        <begin position="778"/>
        <end position="807"/>
    </location>
</feature>
<accession>A0A9J7G4N4</accession>
<feature type="region of interest" description="Disordered" evidence="13">
    <location>
        <begin position="456"/>
        <end position="495"/>
    </location>
</feature>
<feature type="compositionally biased region" description="Polar residues" evidence="13">
    <location>
        <begin position="477"/>
        <end position="495"/>
    </location>
</feature>
<dbReference type="InterPro" id="IPR013087">
    <property type="entry name" value="Znf_C2H2_type"/>
</dbReference>
<dbReference type="PROSITE" id="PS50157">
    <property type="entry name" value="ZINC_FINGER_C2H2_2"/>
    <property type="match status" value="3"/>
</dbReference>
<comment type="similarity">
    <text evidence="11">Belongs to the Sp1 C2H2-type zinc-finger protein family.</text>
</comment>
<dbReference type="SMART" id="SM00355">
    <property type="entry name" value="ZnF_C2H2"/>
    <property type="match status" value="3"/>
</dbReference>
<dbReference type="PANTHER" id="PTHR23235">
    <property type="entry name" value="KRUEPPEL-LIKE TRANSCRIPTION FACTOR"/>
    <property type="match status" value="1"/>
</dbReference>
<dbReference type="CDD" id="cd22537">
    <property type="entry name" value="SP3_N"/>
    <property type="match status" value="1"/>
</dbReference>
<evidence type="ECO:0000256" key="5">
    <source>
        <dbReference type="ARBA" id="ARBA00022833"/>
    </source>
</evidence>
<keyword evidence="4 12" id="KW-0863">Zinc-finger</keyword>
<feature type="domain" description="C2H2-type" evidence="14">
    <location>
        <begin position="808"/>
        <end position="837"/>
    </location>
</feature>
<evidence type="ECO:0000256" key="8">
    <source>
        <dbReference type="ARBA" id="ARBA00023159"/>
    </source>
</evidence>
<evidence type="ECO:0000256" key="7">
    <source>
        <dbReference type="ARBA" id="ARBA00023125"/>
    </source>
</evidence>
<dbReference type="CTD" id="6670"/>
<dbReference type="OrthoDB" id="6365676at2759"/>
<dbReference type="Gene3D" id="3.30.160.60">
    <property type="entry name" value="Classic Zinc Finger"/>
    <property type="match status" value="3"/>
</dbReference>
<organism evidence="15 16">
    <name type="scientific">Cricetulus griseus</name>
    <name type="common">Chinese hamster</name>
    <name type="synonym">Cricetulus barabensis griseus</name>
    <dbReference type="NCBI Taxonomy" id="10029"/>
    <lineage>
        <taxon>Eukaryota</taxon>
        <taxon>Metazoa</taxon>
        <taxon>Chordata</taxon>
        <taxon>Craniata</taxon>
        <taxon>Vertebrata</taxon>
        <taxon>Euteleostomi</taxon>
        <taxon>Mammalia</taxon>
        <taxon>Eutheria</taxon>
        <taxon>Euarchontoglires</taxon>
        <taxon>Glires</taxon>
        <taxon>Rodentia</taxon>
        <taxon>Myomorpha</taxon>
        <taxon>Muroidea</taxon>
        <taxon>Cricetidae</taxon>
        <taxon>Cricetinae</taxon>
        <taxon>Cricetulus</taxon>
    </lineage>
</organism>
<evidence type="ECO:0000256" key="12">
    <source>
        <dbReference type="PROSITE-ProRule" id="PRU00042"/>
    </source>
</evidence>
<keyword evidence="8" id="KW-0010">Activator</keyword>
<dbReference type="SUPFAM" id="SSF57667">
    <property type="entry name" value="beta-beta-alpha zinc fingers"/>
    <property type="match status" value="2"/>
</dbReference>
<evidence type="ECO:0000256" key="4">
    <source>
        <dbReference type="ARBA" id="ARBA00022771"/>
    </source>
</evidence>
<name>A0A9J7G4N4_CRIGR</name>
<dbReference type="Pfam" id="PF00096">
    <property type="entry name" value="zf-C2H2"/>
    <property type="match status" value="3"/>
</dbReference>
<dbReference type="Proteomes" id="UP001108280">
    <property type="component" value="Chromosome 6"/>
</dbReference>
<keyword evidence="15" id="KW-1185">Reference proteome</keyword>
<dbReference type="GO" id="GO:0000981">
    <property type="term" value="F:DNA-binding transcription factor activity, RNA polymerase II-specific"/>
    <property type="evidence" value="ECO:0007669"/>
    <property type="project" value="TreeGrafter"/>
</dbReference>
<keyword evidence="10" id="KW-0539">Nucleus</keyword>
<dbReference type="FunFam" id="3.30.160.60:FF:000014">
    <property type="entry name" value="Transcription factor Sp3"/>
    <property type="match status" value="1"/>
</dbReference>
<feature type="compositionally biased region" description="Basic and acidic residues" evidence="13">
    <location>
        <begin position="465"/>
        <end position="474"/>
    </location>
</feature>
<feature type="region of interest" description="Disordered" evidence="13">
    <location>
        <begin position="94"/>
        <end position="258"/>
    </location>
</feature>
<evidence type="ECO:0000256" key="1">
    <source>
        <dbReference type="ARBA" id="ARBA00004123"/>
    </source>
</evidence>
<feature type="domain" description="C2H2-type" evidence="14">
    <location>
        <begin position="838"/>
        <end position="865"/>
    </location>
</feature>
<evidence type="ECO:0000256" key="9">
    <source>
        <dbReference type="ARBA" id="ARBA00023163"/>
    </source>
</evidence>
<dbReference type="FunFam" id="3.30.160.60:FF:000061">
    <property type="entry name" value="Transcription factor Sp3"/>
    <property type="match status" value="1"/>
</dbReference>
<dbReference type="KEGG" id="cge:100774926"/>
<reference evidence="15" key="2">
    <citation type="journal article" date="2020" name="Biotechnol. Bioeng.">
        <title>Chromosome-scale scaffolds for the Chinese hamster reference genome assembly to facilitate the study of the CHO epigenome.</title>
        <authorList>
            <person name="Hilliard W."/>
            <person name="MacDonald M."/>
            <person name="Lee K.H."/>
        </authorList>
    </citation>
    <scope>NUCLEOTIDE SEQUENCE [LARGE SCALE GENOMIC DNA]</scope>
    <source>
        <strain evidence="15">17A/GY</strain>
    </source>
</reference>
<dbReference type="PROSITE" id="PS00028">
    <property type="entry name" value="ZINC_FINGER_C2H2_1"/>
    <property type="match status" value="3"/>
</dbReference>
<dbReference type="InterPro" id="IPR036236">
    <property type="entry name" value="Znf_C2H2_sf"/>
</dbReference>
<dbReference type="GO" id="GO:0008270">
    <property type="term" value="F:zinc ion binding"/>
    <property type="evidence" value="ECO:0007669"/>
    <property type="project" value="UniProtKB-KW"/>
</dbReference>
<dbReference type="AlphaFoldDB" id="A0A9J7G4N4"/>
<dbReference type="RefSeq" id="XP_027276255.1">
    <property type="nucleotide sequence ID" value="XM_027420454.1"/>
</dbReference>
<dbReference type="GO" id="GO:0005634">
    <property type="term" value="C:nucleus"/>
    <property type="evidence" value="ECO:0007669"/>
    <property type="project" value="UniProtKB-SubCell"/>
</dbReference>
<evidence type="ECO:0000313" key="15">
    <source>
        <dbReference type="Proteomes" id="UP001108280"/>
    </source>
</evidence>
<evidence type="ECO:0000256" key="3">
    <source>
        <dbReference type="ARBA" id="ARBA00022737"/>
    </source>
</evidence>
<dbReference type="FunFam" id="3.30.160.60:FF:000026">
    <property type="entry name" value="Transcription factor Sp3"/>
    <property type="match status" value="1"/>
</dbReference>
<proteinExistence type="inferred from homology"/>
<keyword evidence="9" id="KW-0804">Transcription</keyword>
<dbReference type="GO" id="GO:0000978">
    <property type="term" value="F:RNA polymerase II cis-regulatory region sequence-specific DNA binding"/>
    <property type="evidence" value="ECO:0007669"/>
    <property type="project" value="TreeGrafter"/>
</dbReference>
<dbReference type="PANTHER" id="PTHR23235:SF3">
    <property type="entry name" value="TRANSCRIPTION FACTOR SP3"/>
    <property type="match status" value="1"/>
</dbReference>
<keyword evidence="3" id="KW-0677">Repeat</keyword>
<dbReference type="GeneID" id="100774926"/>
<feature type="compositionally biased region" description="Low complexity" evidence="13">
    <location>
        <begin position="234"/>
        <end position="250"/>
    </location>
</feature>
<evidence type="ECO:0000256" key="11">
    <source>
        <dbReference type="ARBA" id="ARBA00038409"/>
    </source>
</evidence>
<comment type="subcellular location">
    <subcellularLocation>
        <location evidence="1">Nucleus</location>
    </subcellularLocation>
</comment>
<sequence>MTASPGPPPPPPAPGPECATECLWRRKAALPFASLPPPASSQPAASHERPALQPQQRRSARRVGRAASPPGSAIPLCAGAGRRAGVCELLTLPKSVKNKRKGADVDSGGWRRRAMERFCRQQAQQQQQHSSHGNGRGGRLAGGPVCKCARPPGWEPGGGEARRAAVRRGAAERAERRERRRRPGGGGGGGGERGPGWPARSGAEDTQPSPLALLAATCSKIGPPSPGDDEREAAAAAGAARRAAPPAAGATGDLASAQLGGAPNRWEVLSATPTTIKDEAGNLVQIPGAATSSGQYVLPLQNLQNQQIFSVAPGSDSSNGTVSNVQYQVIPQIQSTDAQQVQIGFTGSSDNGGINQENSQIQIIPGSNQTLLASGTPPANIQNLIPQTGQVQVQGVAIGGSSFPGQTQVVANVPLGLPGNITFVPINSVDLDSLGLSGSSQTMTAGINADGHLINTGQAMDSSDNSERTGERVSPDVNETNADTDLFVPTSSSSQLPVTIDSTGILQQNTNSLTTSSGQVHSSDLQGNYIQSPVSEETQAQNIQVSTAQPVVQHLQLQDSQQPTSQAQIVQGITPQTIHGVQASGQNISQQALQNLQLQLNPGTFLIQAQTVTPSGQITWQTFQVQGVQNLQNLQIQNTAAQQITLTPVQTLTLGQVAAGGALTSTPVSLSTGQLPNLQTVTVNSIDSTGIQLHPGENADSPADIRIKEEEPDPEEWQLSGDSTLNTNDLTHLRVQVVDEEGDQQHQEGKRLRRVACTCPNCKEGGGRGTNLGKKKQHICHIPGCGKVYGKTSHLRAHLRWHSGERPFICNWMFCGKRFTRSDELQRHRRTHTGEKKFVCPECSKRFMRSDHLAKHIKTHQNKKVIHSSSTVLASVEAGRDDTLITAGGTTLILANIQQGSVSGIGTVNTSATSNQDILTNTEIPLQLVTVSGNETME</sequence>
<keyword evidence="7" id="KW-0238">DNA-binding</keyword>
<keyword evidence="6" id="KW-0805">Transcription regulation</keyword>
<gene>
    <name evidence="16" type="primary">Sp3</name>
</gene>
<reference evidence="16" key="3">
    <citation type="submission" date="2025-08" db="UniProtKB">
        <authorList>
            <consortium name="RefSeq"/>
        </authorList>
    </citation>
    <scope>IDENTIFICATION</scope>
    <source>
        <strain evidence="16">17A/GY</strain>
        <tissue evidence="16">Liver</tissue>
    </source>
</reference>
<evidence type="ECO:0000256" key="10">
    <source>
        <dbReference type="ARBA" id="ARBA00023242"/>
    </source>
</evidence>
<evidence type="ECO:0000313" key="16">
    <source>
        <dbReference type="RefSeq" id="XP_027276255.1"/>
    </source>
</evidence>
<evidence type="ECO:0000259" key="14">
    <source>
        <dbReference type="PROSITE" id="PS50157"/>
    </source>
</evidence>
<protein>
    <submittedName>
        <fullName evidence="16">LOW QUALITY PROTEIN: transcription factor Sp3 isoform X2</fullName>
    </submittedName>
</protein>
<reference evidence="15" key="1">
    <citation type="journal article" date="2018" name="Biotechnol. Bioeng.">
        <title>A reference genome of the Chinese hamster based on a hybrid assembly strategy.</title>
        <authorList>
            <person name="Rupp O."/>
            <person name="MacDonald M.L."/>
            <person name="Li S."/>
            <person name="Dhiman H."/>
            <person name="Polson S."/>
            <person name="Griep S."/>
            <person name="Heffner K."/>
            <person name="Hernandez I."/>
            <person name="Brinkrolf K."/>
            <person name="Jadhav V."/>
            <person name="Samoudi M."/>
            <person name="Hao H."/>
            <person name="Kingham B."/>
            <person name="Goesmann A."/>
            <person name="Betenbaugh M.J."/>
            <person name="Lewis N.E."/>
            <person name="Borth N."/>
            <person name="Lee K.H."/>
        </authorList>
    </citation>
    <scope>NUCLEOTIDE SEQUENCE [LARGE SCALE GENOMIC DNA]</scope>
    <source>
        <strain evidence="15">17A/GY</strain>
    </source>
</reference>
<evidence type="ECO:0000256" key="13">
    <source>
        <dbReference type="SAM" id="MobiDB-lite"/>
    </source>
</evidence>
<keyword evidence="5" id="KW-0862">Zinc</keyword>
<keyword evidence="2" id="KW-0479">Metal-binding</keyword>